<reference evidence="2" key="1">
    <citation type="journal article" date="2023" name="G3 (Bethesda)">
        <title>Whole genome assembly and annotation of the endangered Caribbean coral Acropora cervicornis.</title>
        <authorList>
            <person name="Selwyn J.D."/>
            <person name="Vollmer S.V."/>
        </authorList>
    </citation>
    <scope>NUCLEOTIDE SEQUENCE</scope>
    <source>
        <strain evidence="2">K2</strain>
    </source>
</reference>
<evidence type="ECO:0000313" key="2">
    <source>
        <dbReference type="EMBL" id="KAK2573094.1"/>
    </source>
</evidence>
<dbReference type="GO" id="GO:0016874">
    <property type="term" value="F:ligase activity"/>
    <property type="evidence" value="ECO:0007669"/>
    <property type="project" value="UniProtKB-KW"/>
</dbReference>
<dbReference type="PANTHER" id="PTHR46088:SF1">
    <property type="entry name" value="TUBULIN--TYROSINE LIGASE-LIKE PROTEIN 12"/>
    <property type="match status" value="1"/>
</dbReference>
<dbReference type="Gene3D" id="3.30.470.20">
    <property type="entry name" value="ATP-grasp fold, B domain"/>
    <property type="match status" value="1"/>
</dbReference>
<dbReference type="Pfam" id="PF25556">
    <property type="entry name" value="SET_TTL"/>
    <property type="match status" value="1"/>
</dbReference>
<evidence type="ECO:0000259" key="1">
    <source>
        <dbReference type="Pfam" id="PF25556"/>
    </source>
</evidence>
<dbReference type="Pfam" id="PF03133">
    <property type="entry name" value="TTL"/>
    <property type="match status" value="2"/>
</dbReference>
<sequence length="593" mass="68529">MVDELEYTQFVSMHQGQLTAAQIPQYFWRILHAKLKNETYDAGSYFTLARSEDGDLRVFVTSEEGIETSNPNCVFLIDHAWTYEVNYAREQLKTIPGLADRMALLMGLASTDEDISETSREELTEKIFDKMWSFNQNYHLKVVAAGITRNENHDRSSSGDEEHTPLWYIMDEFGSRIKHSDDPSFAVAMLFYVPLGVEDPLVRDCCLLPWFPDKLTDEEWIKQLSTETTMESARSQLREIHLKDVQGERHPVVDNTHQAIGPVSNDNEKIYHVYTDIAQVKDFLTHPRFVLVDNEEDADILWLQGHFKDFRSLQENGKFINQFPNESCLTCKDLLASVCQSAAPSESNKGDDLLRRGPEWLPVTFNLNLELPLFVDHYLKRKNRGLDNHWICKPWNLARAIDSHVTSNLNYILRLRETGPKVVCKYIEKPVLFDREGIGRVKFDVRYLVLISSAKPLVIHVDKVFWLRFANQPFSLDSFDVYSKHFTVMNYKDSENLKTVKIFKMLQGVFEAAISDSSPKTLIPCTHSRAFYAVDLMLKWAEDGTDEIVPQVLEMNFGPDCERACRYHPNFFNFIFSLLFLGDANGWPVERIT</sequence>
<dbReference type="InterPro" id="IPR004344">
    <property type="entry name" value="TTL/TTLL_fam"/>
</dbReference>
<feature type="domain" description="Tubulin--tyrosine ligase-like protein 12 SET-like" evidence="1">
    <location>
        <begin position="55"/>
        <end position="194"/>
    </location>
</feature>
<gene>
    <name evidence="2" type="ORF">P5673_002129</name>
</gene>
<accession>A0AAD9VG06</accession>
<dbReference type="InterPro" id="IPR027749">
    <property type="entry name" value="TTLL12"/>
</dbReference>
<dbReference type="PROSITE" id="PS51221">
    <property type="entry name" value="TTL"/>
    <property type="match status" value="1"/>
</dbReference>
<dbReference type="EMBL" id="JARQWQ010000003">
    <property type="protein sequence ID" value="KAK2573094.1"/>
    <property type="molecule type" value="Genomic_DNA"/>
</dbReference>
<reference evidence="2" key="2">
    <citation type="journal article" date="2023" name="Science">
        <title>Genomic signatures of disease resistance in endangered staghorn corals.</title>
        <authorList>
            <person name="Vollmer S.V."/>
            <person name="Selwyn J.D."/>
            <person name="Despard B.A."/>
            <person name="Roesel C.L."/>
        </authorList>
    </citation>
    <scope>NUCLEOTIDE SEQUENCE</scope>
    <source>
        <strain evidence="2">K2</strain>
    </source>
</reference>
<organism evidence="2 3">
    <name type="scientific">Acropora cervicornis</name>
    <name type="common">Staghorn coral</name>
    <dbReference type="NCBI Taxonomy" id="6130"/>
    <lineage>
        <taxon>Eukaryota</taxon>
        <taxon>Metazoa</taxon>
        <taxon>Cnidaria</taxon>
        <taxon>Anthozoa</taxon>
        <taxon>Hexacorallia</taxon>
        <taxon>Scleractinia</taxon>
        <taxon>Astrocoeniina</taxon>
        <taxon>Acroporidae</taxon>
        <taxon>Acropora</taxon>
    </lineage>
</organism>
<dbReference type="InterPro" id="IPR057954">
    <property type="entry name" value="SET_TTL12"/>
</dbReference>
<dbReference type="PANTHER" id="PTHR46088">
    <property type="entry name" value="TUBULIN--TYROSINE LIGASE-LIKE PROTEIN 12"/>
    <property type="match status" value="1"/>
</dbReference>
<proteinExistence type="predicted"/>
<dbReference type="Proteomes" id="UP001249851">
    <property type="component" value="Unassembled WGS sequence"/>
</dbReference>
<name>A0AAD9VG06_ACRCE</name>
<dbReference type="GO" id="GO:0005737">
    <property type="term" value="C:cytoplasm"/>
    <property type="evidence" value="ECO:0007669"/>
    <property type="project" value="TreeGrafter"/>
</dbReference>
<comment type="caution">
    <text evidence="2">The sequence shown here is derived from an EMBL/GenBank/DDBJ whole genome shotgun (WGS) entry which is preliminary data.</text>
</comment>
<keyword evidence="3" id="KW-1185">Reference proteome</keyword>
<evidence type="ECO:0000313" key="3">
    <source>
        <dbReference type="Proteomes" id="UP001249851"/>
    </source>
</evidence>
<protein>
    <submittedName>
        <fullName evidence="2">Tubulin--tyrosine ligase-like protein 12</fullName>
    </submittedName>
</protein>
<dbReference type="AlphaFoldDB" id="A0AAD9VG06"/>
<keyword evidence="2" id="KW-0436">Ligase</keyword>